<sequence>MIFSRAACLGENIMSDNNQNTYFDLHTHGFGFLNRVRKVTPKKGDPFYATTITCLRGDDNERTYIDCKVVGKEAIELFEAHGLDNYDFSPQGGDKGSLSFTISDISLDTFTYQSNHSTKAGQFGATIKGRLLKVKYLKVNDVVLVQSPAPTGSDENQQAA</sequence>
<dbReference type="AlphaFoldDB" id="A0A0H3ZWB6"/>
<dbReference type="EMBL" id="KP795701">
    <property type="protein sequence ID" value="AKN40638.1"/>
    <property type="molecule type" value="Genomic_DNA"/>
</dbReference>
<accession>A0A0H3ZWB6</accession>
<reference evidence="1" key="1">
    <citation type="journal article" date="2015" name="MBio">
        <title>Eco-Evolutionary Dynamics of Episomes among Ecologically Cohesive Bacterial Populations.</title>
        <authorList>
            <person name="Xue H."/>
            <person name="Cordero O.X."/>
            <person name="Camas F.M."/>
            <person name="Trimble W."/>
            <person name="Meyer F."/>
            <person name="Guglielmini J."/>
            <person name="Rocha E.P."/>
            <person name="Polz M.F."/>
        </authorList>
    </citation>
    <scope>NUCLEOTIDE SEQUENCE</scope>
    <source>
        <strain evidence="1">FF_307</strain>
    </source>
</reference>
<dbReference type="Pfam" id="PF12101">
    <property type="entry name" value="DUF3577"/>
    <property type="match status" value="1"/>
</dbReference>
<proteinExistence type="predicted"/>
<evidence type="ECO:0000313" key="1">
    <source>
        <dbReference type="EMBL" id="AKN40638.1"/>
    </source>
</evidence>
<organism evidence="1">
    <name type="scientific">Vibrio sp. FF_307</name>
    <dbReference type="NCBI Taxonomy" id="1652834"/>
    <lineage>
        <taxon>Bacteria</taxon>
        <taxon>Pseudomonadati</taxon>
        <taxon>Pseudomonadota</taxon>
        <taxon>Gammaproteobacteria</taxon>
        <taxon>Vibrionales</taxon>
        <taxon>Vibrionaceae</taxon>
        <taxon>Vibrio</taxon>
    </lineage>
</organism>
<protein>
    <submittedName>
        <fullName evidence="1">Periplasmic protein TonB</fullName>
    </submittedName>
</protein>
<name>A0A0H3ZWB6_9VIBR</name>
<dbReference type="InterPro" id="IPR021960">
    <property type="entry name" value="DUF3577"/>
</dbReference>